<feature type="transmembrane region" description="Helical" evidence="1">
    <location>
        <begin position="12"/>
        <end position="30"/>
    </location>
</feature>
<protein>
    <submittedName>
        <fullName evidence="2">Uncharacterized protein</fullName>
    </submittedName>
</protein>
<dbReference type="EMBL" id="BPQB01000037">
    <property type="protein sequence ID" value="GJE94060.1"/>
    <property type="molecule type" value="Genomic_DNA"/>
</dbReference>
<organism evidence="2 3">
    <name type="scientific">Phanerochaete sordida</name>
    <dbReference type="NCBI Taxonomy" id="48140"/>
    <lineage>
        <taxon>Eukaryota</taxon>
        <taxon>Fungi</taxon>
        <taxon>Dikarya</taxon>
        <taxon>Basidiomycota</taxon>
        <taxon>Agaricomycotina</taxon>
        <taxon>Agaricomycetes</taxon>
        <taxon>Polyporales</taxon>
        <taxon>Phanerochaetaceae</taxon>
        <taxon>Phanerochaete</taxon>
    </lineage>
</organism>
<accession>A0A9P3LG86</accession>
<feature type="transmembrane region" description="Helical" evidence="1">
    <location>
        <begin position="42"/>
        <end position="60"/>
    </location>
</feature>
<comment type="caution">
    <text evidence="2">The sequence shown here is derived from an EMBL/GenBank/DDBJ whole genome shotgun (WGS) entry which is preliminary data.</text>
</comment>
<feature type="transmembrane region" description="Helical" evidence="1">
    <location>
        <begin position="197"/>
        <end position="215"/>
    </location>
</feature>
<keyword evidence="1" id="KW-0812">Transmembrane</keyword>
<gene>
    <name evidence="2" type="ORF">PsYK624_102280</name>
</gene>
<evidence type="ECO:0000256" key="1">
    <source>
        <dbReference type="SAM" id="Phobius"/>
    </source>
</evidence>
<evidence type="ECO:0000313" key="3">
    <source>
        <dbReference type="Proteomes" id="UP000703269"/>
    </source>
</evidence>
<feature type="transmembrane region" description="Helical" evidence="1">
    <location>
        <begin position="112"/>
        <end position="132"/>
    </location>
</feature>
<keyword evidence="1" id="KW-1133">Transmembrane helix</keyword>
<keyword evidence="1" id="KW-0472">Membrane</keyword>
<dbReference type="AlphaFoldDB" id="A0A9P3LG86"/>
<evidence type="ECO:0000313" key="2">
    <source>
        <dbReference type="EMBL" id="GJE94060.1"/>
    </source>
</evidence>
<proteinExistence type="predicted"/>
<name>A0A9P3LG86_9APHY</name>
<dbReference type="Proteomes" id="UP000703269">
    <property type="component" value="Unassembled WGS sequence"/>
</dbReference>
<sequence length="270" mass="30426">MREPYNTDITGLGVRIAFYLQTTVTMLLMLLQPDDTITVETLWTQMLSGLALLVTTMVSSKQSYFDTVHVQRLIFFSGTPIVHMLPYFFRSDWRELEEHAAPRESLHLRRKALSGLLIPLYILFANLFTLLLSTRGNLDTHPCVASMRFYFSFLPIPSVGHARAADIACVLLQLEVIVPTIINIYVAYHERDPRARALHRLATLLAGLVMHVPSIELSLRQSTPVDGAPWTLGQVLALLATAPLLVQLSFAVGQVTEDVRCCGRRRRRRG</sequence>
<feature type="transmembrane region" description="Helical" evidence="1">
    <location>
        <begin position="235"/>
        <end position="256"/>
    </location>
</feature>
<keyword evidence="3" id="KW-1185">Reference proteome</keyword>
<reference evidence="2 3" key="1">
    <citation type="submission" date="2021-08" db="EMBL/GenBank/DDBJ databases">
        <title>Draft Genome Sequence of Phanerochaete sordida strain YK-624.</title>
        <authorList>
            <person name="Mori T."/>
            <person name="Dohra H."/>
            <person name="Suzuki T."/>
            <person name="Kawagishi H."/>
            <person name="Hirai H."/>
        </authorList>
    </citation>
    <scope>NUCLEOTIDE SEQUENCE [LARGE SCALE GENOMIC DNA]</scope>
    <source>
        <strain evidence="2 3">YK-624</strain>
    </source>
</reference>